<keyword evidence="1" id="KW-0472">Membrane</keyword>
<sequence length="212" mass="23946">MKKKETKKNNNNPSSRKPRWKLLHQYYSYTGFYTFVGSSLRKAIIPIVIFVAILLGVNEYVINLNEILVTVTKTYSPIGILLVFFASESLLGLIPPELFIAWAGKSTAPVLFLTLLATASYLGGVVSYFMGRAITKIPSVHFYIEEKMAKHIKMIRKWGGFLIIVGALLPIPFAITSVAAGIIKFRFISYLLFGLLRFVRFYAYALVIFEMV</sequence>
<keyword evidence="3" id="KW-1185">Reference proteome</keyword>
<feature type="transmembrane region" description="Helical" evidence="1">
    <location>
        <begin position="188"/>
        <end position="209"/>
    </location>
</feature>
<reference evidence="2" key="1">
    <citation type="journal article" date="2014" name="Int. J. Syst. Evol. Microbiol.">
        <title>Complete genome sequence of Corynebacterium casei LMG S-19264T (=DSM 44701T), isolated from a smear-ripened cheese.</title>
        <authorList>
            <consortium name="US DOE Joint Genome Institute (JGI-PGF)"/>
            <person name="Walter F."/>
            <person name="Albersmeier A."/>
            <person name="Kalinowski J."/>
            <person name="Ruckert C."/>
        </authorList>
    </citation>
    <scope>NUCLEOTIDE SEQUENCE</scope>
    <source>
        <strain evidence="2">KCTC 12719</strain>
    </source>
</reference>
<dbReference type="Proteomes" id="UP000610456">
    <property type="component" value="Unassembled WGS sequence"/>
</dbReference>
<keyword evidence="1" id="KW-1133">Transmembrane helix</keyword>
<comment type="caution">
    <text evidence="2">The sequence shown here is derived from an EMBL/GenBank/DDBJ whole genome shotgun (WGS) entry which is preliminary data.</text>
</comment>
<proteinExistence type="predicted"/>
<evidence type="ECO:0000313" key="2">
    <source>
        <dbReference type="EMBL" id="GHA32088.1"/>
    </source>
</evidence>
<evidence type="ECO:0008006" key="4">
    <source>
        <dbReference type="Google" id="ProtNLM"/>
    </source>
</evidence>
<protein>
    <recommendedName>
        <fullName evidence="4">Membrane protein YqaA, SNARE-associated domain</fullName>
    </recommendedName>
</protein>
<feature type="transmembrane region" description="Helical" evidence="1">
    <location>
        <begin position="158"/>
        <end position="182"/>
    </location>
</feature>
<dbReference type="EMBL" id="BMXB01000002">
    <property type="protein sequence ID" value="GHA32088.1"/>
    <property type="molecule type" value="Genomic_DNA"/>
</dbReference>
<dbReference type="InterPro" id="IPR051311">
    <property type="entry name" value="DedA_domain"/>
</dbReference>
<dbReference type="AlphaFoldDB" id="A0A918S9Z7"/>
<name>A0A918S9Z7_9FLAO</name>
<evidence type="ECO:0000313" key="3">
    <source>
        <dbReference type="Proteomes" id="UP000610456"/>
    </source>
</evidence>
<feature type="transmembrane region" description="Helical" evidence="1">
    <location>
        <begin position="74"/>
        <end position="94"/>
    </location>
</feature>
<dbReference type="PANTHER" id="PTHR42709:SF11">
    <property type="entry name" value="DEDA FAMILY PROTEIN"/>
    <property type="match status" value="1"/>
</dbReference>
<dbReference type="GO" id="GO:0005886">
    <property type="term" value="C:plasma membrane"/>
    <property type="evidence" value="ECO:0007669"/>
    <property type="project" value="TreeGrafter"/>
</dbReference>
<feature type="transmembrane region" description="Helical" evidence="1">
    <location>
        <begin position="43"/>
        <end position="62"/>
    </location>
</feature>
<reference evidence="2" key="2">
    <citation type="submission" date="2020-09" db="EMBL/GenBank/DDBJ databases">
        <authorList>
            <person name="Sun Q."/>
            <person name="Kim S."/>
        </authorList>
    </citation>
    <scope>NUCLEOTIDE SEQUENCE</scope>
    <source>
        <strain evidence="2">KCTC 12719</strain>
    </source>
</reference>
<dbReference type="RefSeq" id="WP_189603807.1">
    <property type="nucleotide sequence ID" value="NZ_BMXB01000002.1"/>
</dbReference>
<accession>A0A918S9Z7</accession>
<keyword evidence="1" id="KW-0812">Transmembrane</keyword>
<evidence type="ECO:0000256" key="1">
    <source>
        <dbReference type="SAM" id="Phobius"/>
    </source>
</evidence>
<dbReference type="PANTHER" id="PTHR42709">
    <property type="entry name" value="ALKALINE PHOSPHATASE LIKE PROTEIN"/>
    <property type="match status" value="1"/>
</dbReference>
<gene>
    <name evidence="2" type="ORF">GCM10007103_12170</name>
</gene>
<feature type="transmembrane region" description="Helical" evidence="1">
    <location>
        <begin position="106"/>
        <end position="129"/>
    </location>
</feature>
<organism evidence="2 3">
    <name type="scientific">Salinimicrobium marinum</name>
    <dbReference type="NCBI Taxonomy" id="680283"/>
    <lineage>
        <taxon>Bacteria</taxon>
        <taxon>Pseudomonadati</taxon>
        <taxon>Bacteroidota</taxon>
        <taxon>Flavobacteriia</taxon>
        <taxon>Flavobacteriales</taxon>
        <taxon>Flavobacteriaceae</taxon>
        <taxon>Salinimicrobium</taxon>
    </lineage>
</organism>